<evidence type="ECO:0000313" key="5">
    <source>
        <dbReference type="Proteomes" id="UP000247763"/>
    </source>
</evidence>
<dbReference type="PANTHER" id="PTHR46390:SF1">
    <property type="entry name" value="MANNOSE-1-PHOSPHATE GUANYLYLTRANSFERASE"/>
    <property type="match status" value="1"/>
</dbReference>
<dbReference type="EMBL" id="CP029479">
    <property type="protein sequence ID" value="AWM77905.1"/>
    <property type="molecule type" value="Genomic_DNA"/>
</dbReference>
<dbReference type="InterPro" id="IPR005835">
    <property type="entry name" value="NTP_transferase_dom"/>
</dbReference>
<evidence type="ECO:0000256" key="1">
    <source>
        <dbReference type="ARBA" id="ARBA00008558"/>
    </source>
</evidence>
<sequence>MSLYPVIMCGGSGVRLWPVSRPERPKPFARLMGGARTAFQETALRAAPLGPLLVIAGADHGGLIREQLAELGLSAQVLLEPEPRDSAPAMAAAAIHLLRRDEEAVMVVLAADHNVPDAAAFRDTVVRAAPFSRAGRIVTLGVAPTFPATGYGYIRPGRGDTVRTVDAFIEKPDAARAAALIAEGCLWNSGNFIVPATTLAYELGRLAPEVLEAAEAAVETATGPEDGLRLGEVFRTAPKISIDYAVMEKTSRAMVAAADFAWSDVGAWDVVHALSERDADDNRLEGRVEAEGVSGSYIRADGGAEAVVVGLSGIAVVADAGRVLVAPLSDSQAVKRGVERLQARGPAGFSTLAEAAGWFGLWLRTAALPVWWSLGADRERGGFVEAIAQDGSPQPAPRRGRVQGRMIFSFAQAGMMGWSGPWREAARHALAGMKADFLRPDGLVRTLVGLDGRPLDDTPHVYDQAFALLGLASLRQAGESAGEALDLAHRLRDGLEALRHPAGGFRESGDQPFQANAHMHLLEASLAWEEVGEAGWGRLSDEIASLALGAFIDHRGVLSEFFDADWRRADGDDGRLVEPGHQFEWAWLLDRWGRARGRADGQLAARALHEAGRQGVDPRRACAVNALWQDLTVRDGWARLWPQTEFLKSALALGETEDALQAAAGLRRYLDTPVRGLWRDRQGPTGGFAPGDAPATSLYHIVGAIRQLEELSPALSA</sequence>
<dbReference type="Pfam" id="PF00483">
    <property type="entry name" value="NTP_transferase"/>
    <property type="match status" value="1"/>
</dbReference>
<dbReference type="InterPro" id="IPR012341">
    <property type="entry name" value="6hp_glycosidase-like_sf"/>
</dbReference>
<dbReference type="GO" id="GO:0005975">
    <property type="term" value="P:carbohydrate metabolic process"/>
    <property type="evidence" value="ECO:0007669"/>
    <property type="project" value="InterPro"/>
</dbReference>
<evidence type="ECO:0000259" key="3">
    <source>
        <dbReference type="Pfam" id="PF00483"/>
    </source>
</evidence>
<evidence type="ECO:0000313" key="4">
    <source>
        <dbReference type="EMBL" id="AWM77905.1"/>
    </source>
</evidence>
<protein>
    <submittedName>
        <fullName evidence="4">Mannose-1-phosphate guanylyltransferase</fullName>
    </submittedName>
</protein>
<dbReference type="RefSeq" id="WP_110450472.1">
    <property type="nucleotide sequence ID" value="NZ_CP029479.1"/>
</dbReference>
<dbReference type="GO" id="GO:0004475">
    <property type="term" value="F:mannose-1-phosphate guanylyltransferase (GTP) activity"/>
    <property type="evidence" value="ECO:0007669"/>
    <property type="project" value="TreeGrafter"/>
</dbReference>
<dbReference type="GO" id="GO:0009298">
    <property type="term" value="P:GDP-mannose biosynthetic process"/>
    <property type="evidence" value="ECO:0007669"/>
    <property type="project" value="TreeGrafter"/>
</dbReference>
<dbReference type="SUPFAM" id="SSF48208">
    <property type="entry name" value="Six-hairpin glycosidases"/>
    <property type="match status" value="1"/>
</dbReference>
<keyword evidence="4" id="KW-0808">Transferase</keyword>
<reference evidence="5" key="1">
    <citation type="submission" date="2018-05" db="EMBL/GenBank/DDBJ databases">
        <title>Genome sequencing of Phenylobacterium sp. HYN0004.</title>
        <authorList>
            <person name="Yi H."/>
            <person name="Baek C."/>
        </authorList>
    </citation>
    <scope>NUCLEOTIDE SEQUENCE [LARGE SCALE GENOMIC DNA]</scope>
    <source>
        <strain evidence="5">HYN0004</strain>
    </source>
</reference>
<dbReference type="Proteomes" id="UP000247763">
    <property type="component" value="Chromosome"/>
</dbReference>
<comment type="similarity">
    <text evidence="1">Belongs to the N-acylglucosamine 2-epimerase family.</text>
</comment>
<keyword evidence="4" id="KW-0548">Nucleotidyltransferase</keyword>
<name>A0A2Z3HSW2_9CAUL</name>
<dbReference type="Pfam" id="PF07221">
    <property type="entry name" value="GlcNAc_2-epim"/>
    <property type="match status" value="1"/>
</dbReference>
<accession>A0A2Z3HSW2</accession>
<dbReference type="SUPFAM" id="SSF53448">
    <property type="entry name" value="Nucleotide-diphospho-sugar transferases"/>
    <property type="match status" value="1"/>
</dbReference>
<dbReference type="InterPro" id="IPR008928">
    <property type="entry name" value="6-hairpin_glycosidase_sf"/>
</dbReference>
<dbReference type="InterPro" id="IPR029044">
    <property type="entry name" value="Nucleotide-diphossugar_trans"/>
</dbReference>
<dbReference type="AlphaFoldDB" id="A0A2Z3HSW2"/>
<dbReference type="InterPro" id="IPR010819">
    <property type="entry name" value="AGE/CE"/>
</dbReference>
<dbReference type="KEGG" id="phb:HYN04_09125"/>
<keyword evidence="2" id="KW-0413">Isomerase</keyword>
<organism evidence="4 5">
    <name type="scientific">Phenylobacterium parvum</name>
    <dbReference type="NCBI Taxonomy" id="2201350"/>
    <lineage>
        <taxon>Bacteria</taxon>
        <taxon>Pseudomonadati</taxon>
        <taxon>Pseudomonadota</taxon>
        <taxon>Alphaproteobacteria</taxon>
        <taxon>Caulobacterales</taxon>
        <taxon>Caulobacteraceae</taxon>
        <taxon>Phenylobacterium</taxon>
    </lineage>
</organism>
<dbReference type="GO" id="GO:0016853">
    <property type="term" value="F:isomerase activity"/>
    <property type="evidence" value="ECO:0007669"/>
    <property type="project" value="UniProtKB-KW"/>
</dbReference>
<proteinExistence type="inferred from homology"/>
<dbReference type="OrthoDB" id="9806359at2"/>
<keyword evidence="5" id="KW-1185">Reference proteome</keyword>
<feature type="domain" description="Nucleotidyl transferase" evidence="3">
    <location>
        <begin position="5"/>
        <end position="277"/>
    </location>
</feature>
<gene>
    <name evidence="4" type="ORF">HYN04_09125</name>
</gene>
<dbReference type="PANTHER" id="PTHR46390">
    <property type="entry name" value="MANNOSE-1-PHOSPHATE GUANYLYLTRANSFERASE"/>
    <property type="match status" value="1"/>
</dbReference>
<dbReference type="InterPro" id="IPR051161">
    <property type="entry name" value="Mannose-6P_isomerase_type2"/>
</dbReference>
<dbReference type="Gene3D" id="3.90.550.10">
    <property type="entry name" value="Spore Coat Polysaccharide Biosynthesis Protein SpsA, Chain A"/>
    <property type="match status" value="1"/>
</dbReference>
<evidence type="ECO:0000256" key="2">
    <source>
        <dbReference type="ARBA" id="ARBA00023235"/>
    </source>
</evidence>
<dbReference type="Gene3D" id="1.50.10.10">
    <property type="match status" value="1"/>
</dbReference>
<dbReference type="SUPFAM" id="SSF159283">
    <property type="entry name" value="Guanosine diphospho-D-mannose pyrophosphorylase/mannose-6-phosphate isomerase linker domain"/>
    <property type="match status" value="1"/>
</dbReference>